<reference evidence="3 4" key="1">
    <citation type="journal article" date="2024" name="Science">
        <title>Giant polyketide synthase enzymes in the biosynthesis of giant marine polyether toxins.</title>
        <authorList>
            <person name="Fallon T.R."/>
            <person name="Shende V.V."/>
            <person name="Wierzbicki I.H."/>
            <person name="Pendleton A.L."/>
            <person name="Watervoot N.F."/>
            <person name="Auber R.P."/>
            <person name="Gonzalez D.J."/>
            <person name="Wisecaver J.H."/>
            <person name="Moore B.S."/>
        </authorList>
    </citation>
    <scope>NUCLEOTIDE SEQUENCE [LARGE SCALE GENOMIC DNA]</scope>
    <source>
        <strain evidence="3 4">12B1</strain>
    </source>
</reference>
<dbReference type="Proteomes" id="UP001515480">
    <property type="component" value="Unassembled WGS sequence"/>
</dbReference>
<keyword evidence="2" id="KW-0012">Acyltransferase</keyword>
<dbReference type="InterPro" id="IPR050065">
    <property type="entry name" value="GlmU-like"/>
</dbReference>
<dbReference type="GO" id="GO:0016746">
    <property type="term" value="F:acyltransferase activity"/>
    <property type="evidence" value="ECO:0007669"/>
    <property type="project" value="UniProtKB-KW"/>
</dbReference>
<dbReference type="Gene3D" id="2.160.10.10">
    <property type="entry name" value="Hexapeptide repeat proteins"/>
    <property type="match status" value="1"/>
</dbReference>
<gene>
    <name evidence="3" type="ORF">AB1Y20_002609</name>
</gene>
<evidence type="ECO:0000256" key="2">
    <source>
        <dbReference type="ARBA" id="ARBA00023315"/>
    </source>
</evidence>
<comment type="caution">
    <text evidence="3">The sequence shown here is derived from an EMBL/GenBank/DDBJ whole genome shotgun (WGS) entry which is preliminary data.</text>
</comment>
<keyword evidence="4" id="KW-1185">Reference proteome</keyword>
<dbReference type="AlphaFoldDB" id="A0AB34J9T2"/>
<evidence type="ECO:0000256" key="1">
    <source>
        <dbReference type="ARBA" id="ARBA00022679"/>
    </source>
</evidence>
<dbReference type="PANTHER" id="PTHR43584:SF8">
    <property type="entry name" value="N-ACETYLMURAMATE ALPHA-1-PHOSPHATE URIDYLYLTRANSFERASE"/>
    <property type="match status" value="1"/>
</dbReference>
<name>A0AB34J9T2_PRYPA</name>
<accession>A0AB34J9T2</accession>
<dbReference type="PANTHER" id="PTHR43584">
    <property type="entry name" value="NUCLEOTIDYL TRANSFERASE"/>
    <property type="match status" value="1"/>
</dbReference>
<evidence type="ECO:0008006" key="5">
    <source>
        <dbReference type="Google" id="ProtNLM"/>
    </source>
</evidence>
<dbReference type="EMBL" id="JBGBPQ010000011">
    <property type="protein sequence ID" value="KAL1515996.1"/>
    <property type="molecule type" value="Genomic_DNA"/>
</dbReference>
<protein>
    <recommendedName>
        <fullName evidence="5">Altered inheritance of mitochondria protein 24, mitochondrial</fullName>
    </recommendedName>
</protein>
<dbReference type="InterPro" id="IPR011004">
    <property type="entry name" value="Trimer_LpxA-like_sf"/>
</dbReference>
<sequence length="305" mass="31837">MADLRELERSSVPRELTVAHYVDLHAAASRGYAHVEYLSSAHDVGAVLDGLSGYIAAVLAARQAEMLAAGKEELHLDGALLIGHAAAWKPTASSCLFKPERMIGKSDGGSAVLLLSAGVKVYGGCFDVSQGPIFLGEEVAVECGVLVRGPAVIEARTTLRHGAYLRGDCLLGADGVFGGELKGVLALDGAELPHQGYCGDSILGYRAHFGCQALTANFPLFAGSSPSVCVRYLLGRRKFGAVVGDHCQLGCGTVTEPGCLMAPNTFAYPLLPHGLYGPDELIKNRPHESGVIVRTPITGEAANAA</sequence>
<proteinExistence type="predicted"/>
<dbReference type="SUPFAM" id="SSF51161">
    <property type="entry name" value="Trimeric LpxA-like enzymes"/>
    <property type="match status" value="1"/>
</dbReference>
<keyword evidence="1" id="KW-0808">Transferase</keyword>
<evidence type="ECO:0000313" key="3">
    <source>
        <dbReference type="EMBL" id="KAL1515996.1"/>
    </source>
</evidence>
<dbReference type="GO" id="GO:0016779">
    <property type="term" value="F:nucleotidyltransferase activity"/>
    <property type="evidence" value="ECO:0007669"/>
    <property type="project" value="UniProtKB-ARBA"/>
</dbReference>
<organism evidence="3 4">
    <name type="scientific">Prymnesium parvum</name>
    <name type="common">Toxic golden alga</name>
    <dbReference type="NCBI Taxonomy" id="97485"/>
    <lineage>
        <taxon>Eukaryota</taxon>
        <taxon>Haptista</taxon>
        <taxon>Haptophyta</taxon>
        <taxon>Prymnesiophyceae</taxon>
        <taxon>Prymnesiales</taxon>
        <taxon>Prymnesiaceae</taxon>
        <taxon>Prymnesium</taxon>
    </lineage>
</organism>
<evidence type="ECO:0000313" key="4">
    <source>
        <dbReference type="Proteomes" id="UP001515480"/>
    </source>
</evidence>